<sequence length="115" mass="12965">MRRRPSGALPWWLGVCGNVGAVGEGRKAPSVGSTRRVTLFSFFAKQAWTYASRRLWRQCVKIYGRAATYRKSHPCFARIPGACKGERRHAALAPIRPQCSLSVLQRTFTSHLRPH</sequence>
<evidence type="ECO:0000313" key="1">
    <source>
        <dbReference type="EMBL" id="BCB77322.1"/>
    </source>
</evidence>
<dbReference type="AlphaFoldDB" id="A0A6F8XTZ1"/>
<dbReference type="EMBL" id="AP022870">
    <property type="protein sequence ID" value="BCB77322.1"/>
    <property type="molecule type" value="Genomic_DNA"/>
</dbReference>
<reference evidence="1 2" key="2">
    <citation type="submission" date="2020-03" db="EMBL/GenBank/DDBJ databases">
        <authorList>
            <person name="Ichikawa N."/>
            <person name="Kimura A."/>
            <person name="Kitahashi Y."/>
            <person name="Uohara A."/>
        </authorList>
    </citation>
    <scope>NUCLEOTIDE SEQUENCE [LARGE SCALE GENOMIC DNA]</scope>
    <source>
        <strain evidence="1 2">NBRC 107702</strain>
    </source>
</reference>
<reference evidence="1 2" key="1">
    <citation type="submission" date="2020-03" db="EMBL/GenBank/DDBJ databases">
        <title>Whole genome shotgun sequence of Phytohabitans flavus NBRC 107702.</title>
        <authorList>
            <person name="Komaki H."/>
            <person name="Tamura T."/>
        </authorList>
    </citation>
    <scope>NUCLEOTIDE SEQUENCE [LARGE SCALE GENOMIC DNA]</scope>
    <source>
        <strain evidence="1 2">NBRC 107702</strain>
    </source>
</reference>
<protein>
    <submittedName>
        <fullName evidence="1">Uncharacterized protein</fullName>
    </submittedName>
</protein>
<dbReference type="KEGG" id="pfla:Pflav_037320"/>
<keyword evidence="2" id="KW-1185">Reference proteome</keyword>
<accession>A0A6F8XTZ1</accession>
<evidence type="ECO:0000313" key="2">
    <source>
        <dbReference type="Proteomes" id="UP000502508"/>
    </source>
</evidence>
<proteinExistence type="predicted"/>
<organism evidence="1 2">
    <name type="scientific">Phytohabitans flavus</name>
    <dbReference type="NCBI Taxonomy" id="1076124"/>
    <lineage>
        <taxon>Bacteria</taxon>
        <taxon>Bacillati</taxon>
        <taxon>Actinomycetota</taxon>
        <taxon>Actinomycetes</taxon>
        <taxon>Micromonosporales</taxon>
        <taxon>Micromonosporaceae</taxon>
    </lineage>
</organism>
<gene>
    <name evidence="1" type="ORF">Pflav_037320</name>
</gene>
<name>A0A6F8XTZ1_9ACTN</name>
<dbReference type="Proteomes" id="UP000502508">
    <property type="component" value="Chromosome"/>
</dbReference>